<organism evidence="1 2">
    <name type="scientific">Escherichia coli</name>
    <dbReference type="NCBI Taxonomy" id="562"/>
    <lineage>
        <taxon>Bacteria</taxon>
        <taxon>Pseudomonadati</taxon>
        <taxon>Pseudomonadota</taxon>
        <taxon>Gammaproteobacteria</taxon>
        <taxon>Enterobacterales</taxon>
        <taxon>Enterobacteriaceae</taxon>
        <taxon>Escherichia</taxon>
    </lineage>
</organism>
<dbReference type="EMBL" id="CP180600">
    <property type="protein sequence ID" value="XOW94718.1"/>
    <property type="molecule type" value="Genomic_DNA"/>
</dbReference>
<reference evidence="1" key="1">
    <citation type="submission" date="2025-01" db="EMBL/GenBank/DDBJ databases">
        <authorList>
            <person name="Sun R."/>
            <person name="Lian X."/>
        </authorList>
    </citation>
    <scope>NUCLEOTIDE SEQUENCE</scope>
    <source>
        <strain evidence="1">PS2Canimalfeces12</strain>
    </source>
</reference>
<dbReference type="Proteomes" id="UP001481170">
    <property type="component" value="Chromosome"/>
</dbReference>
<accession>A0ACD5GK63</accession>
<evidence type="ECO:0000313" key="2">
    <source>
        <dbReference type="Proteomes" id="UP001481170"/>
    </source>
</evidence>
<evidence type="ECO:0000313" key="1">
    <source>
        <dbReference type="EMBL" id="XOW94718.1"/>
    </source>
</evidence>
<name>A0ACD5GK63_ECOLX</name>
<sequence>MTEAEILGLTRRAGGINRQHDEQAAQPDTTSRRYDHLDHAFAKA</sequence>
<proteinExistence type="predicted"/>
<protein>
    <submittedName>
        <fullName evidence="1">Uncharacterized protein</fullName>
    </submittedName>
</protein>
<gene>
    <name evidence="1" type="ORF">ABTZ31_017560</name>
</gene>